<dbReference type="EMBL" id="BAABGT010000087">
    <property type="protein sequence ID" value="GAA4554946.1"/>
    <property type="molecule type" value="Genomic_DNA"/>
</dbReference>
<dbReference type="RefSeq" id="WP_345424537.1">
    <property type="nucleotide sequence ID" value="NZ_BAABGT010000087.1"/>
</dbReference>
<evidence type="ECO:0000259" key="3">
    <source>
        <dbReference type="Pfam" id="PF13193"/>
    </source>
</evidence>
<dbReference type="PANTHER" id="PTHR43201:SF5">
    <property type="entry name" value="MEDIUM-CHAIN ACYL-COA LIGASE ACSF2, MITOCHONDRIAL"/>
    <property type="match status" value="1"/>
</dbReference>
<evidence type="ECO:0000256" key="1">
    <source>
        <dbReference type="ARBA" id="ARBA00006432"/>
    </source>
</evidence>
<evidence type="ECO:0000256" key="2">
    <source>
        <dbReference type="ARBA" id="ARBA00022598"/>
    </source>
</evidence>
<comment type="caution">
    <text evidence="4">The sequence shown here is derived from an EMBL/GenBank/DDBJ whole genome shotgun (WGS) entry which is preliminary data.</text>
</comment>
<proteinExistence type="inferred from homology"/>
<evidence type="ECO:0000313" key="4">
    <source>
        <dbReference type="EMBL" id="GAA4554946.1"/>
    </source>
</evidence>
<comment type="similarity">
    <text evidence="1">Belongs to the ATP-dependent AMP-binding enzyme family.</text>
</comment>
<keyword evidence="2" id="KW-0436">Ligase</keyword>
<dbReference type="InterPro" id="IPR045851">
    <property type="entry name" value="AMP-bd_C_sf"/>
</dbReference>
<dbReference type="SUPFAM" id="SSF56801">
    <property type="entry name" value="Acetyl-CoA synthetase-like"/>
    <property type="match status" value="1"/>
</dbReference>
<evidence type="ECO:0000313" key="5">
    <source>
        <dbReference type="Proteomes" id="UP001501598"/>
    </source>
</evidence>
<accession>A0ABP8S0S5</accession>
<gene>
    <name evidence="4" type="ORF">GCM10023175_54310</name>
</gene>
<dbReference type="Gene3D" id="3.30.300.30">
    <property type="match status" value="1"/>
</dbReference>
<reference evidence="5" key="1">
    <citation type="journal article" date="2019" name="Int. J. Syst. Evol. Microbiol.">
        <title>The Global Catalogue of Microorganisms (GCM) 10K type strain sequencing project: providing services to taxonomists for standard genome sequencing and annotation.</title>
        <authorList>
            <consortium name="The Broad Institute Genomics Platform"/>
            <consortium name="The Broad Institute Genome Sequencing Center for Infectious Disease"/>
            <person name="Wu L."/>
            <person name="Ma J."/>
        </authorList>
    </citation>
    <scope>NUCLEOTIDE SEQUENCE [LARGE SCALE GENOMIC DNA]</scope>
    <source>
        <strain evidence="5">JCM 17906</strain>
    </source>
</reference>
<name>A0ABP8S0S5_9PSEU</name>
<keyword evidence="5" id="KW-1185">Reference proteome</keyword>
<dbReference type="Pfam" id="PF13193">
    <property type="entry name" value="AMP-binding_C"/>
    <property type="match status" value="1"/>
</dbReference>
<dbReference type="PANTHER" id="PTHR43201">
    <property type="entry name" value="ACYL-COA SYNTHETASE"/>
    <property type="match status" value="1"/>
</dbReference>
<feature type="domain" description="AMP-binding enzyme C-terminal" evidence="3">
    <location>
        <begin position="13"/>
        <end position="88"/>
    </location>
</feature>
<sequence length="101" mass="10714">MIIRGGFNVYPREVEEVLYQHPAVAEAAVIGVPDAALGEEIGAAVALKPGAEADPVELIEFVRERLAADKCPRLVWSVDTLPKGPSGKILRRAVASPAVKS</sequence>
<dbReference type="InterPro" id="IPR025110">
    <property type="entry name" value="AMP-bd_C"/>
</dbReference>
<organism evidence="4 5">
    <name type="scientific">Pseudonocardia xishanensis</name>
    <dbReference type="NCBI Taxonomy" id="630995"/>
    <lineage>
        <taxon>Bacteria</taxon>
        <taxon>Bacillati</taxon>
        <taxon>Actinomycetota</taxon>
        <taxon>Actinomycetes</taxon>
        <taxon>Pseudonocardiales</taxon>
        <taxon>Pseudonocardiaceae</taxon>
        <taxon>Pseudonocardia</taxon>
    </lineage>
</organism>
<dbReference type="Proteomes" id="UP001501598">
    <property type="component" value="Unassembled WGS sequence"/>
</dbReference>
<protein>
    <recommendedName>
        <fullName evidence="3">AMP-binding enzyme C-terminal domain-containing protein</fullName>
    </recommendedName>
</protein>